<dbReference type="AlphaFoldDB" id="X1QAE3"/>
<dbReference type="EMBL" id="BARV01030343">
    <property type="protein sequence ID" value="GAI40244.1"/>
    <property type="molecule type" value="Genomic_DNA"/>
</dbReference>
<dbReference type="InterPro" id="IPR011006">
    <property type="entry name" value="CheY-like_superfamily"/>
</dbReference>
<dbReference type="PANTHER" id="PTHR44591:SF3">
    <property type="entry name" value="RESPONSE REGULATORY DOMAIN-CONTAINING PROTEIN"/>
    <property type="match status" value="1"/>
</dbReference>
<name>X1QAE3_9ZZZZ</name>
<organism evidence="3">
    <name type="scientific">marine sediment metagenome</name>
    <dbReference type="NCBI Taxonomy" id="412755"/>
    <lineage>
        <taxon>unclassified sequences</taxon>
        <taxon>metagenomes</taxon>
        <taxon>ecological metagenomes</taxon>
    </lineage>
</organism>
<dbReference type="PANTHER" id="PTHR44591">
    <property type="entry name" value="STRESS RESPONSE REGULATOR PROTEIN 1"/>
    <property type="match status" value="1"/>
</dbReference>
<evidence type="ECO:0000313" key="3">
    <source>
        <dbReference type="EMBL" id="GAI40244.1"/>
    </source>
</evidence>
<dbReference type="CDD" id="cd00156">
    <property type="entry name" value="REC"/>
    <property type="match status" value="1"/>
</dbReference>
<evidence type="ECO:0000259" key="2">
    <source>
        <dbReference type="PROSITE" id="PS50110"/>
    </source>
</evidence>
<gene>
    <name evidence="3" type="ORF">S06H3_48205</name>
</gene>
<dbReference type="InterPro" id="IPR001789">
    <property type="entry name" value="Sig_transdc_resp-reg_receiver"/>
</dbReference>
<dbReference type="SMART" id="SM00448">
    <property type="entry name" value="REC"/>
    <property type="match status" value="1"/>
</dbReference>
<dbReference type="SUPFAM" id="SSF52172">
    <property type="entry name" value="CheY-like"/>
    <property type="match status" value="1"/>
</dbReference>
<evidence type="ECO:0000256" key="1">
    <source>
        <dbReference type="ARBA" id="ARBA00022553"/>
    </source>
</evidence>
<protein>
    <recommendedName>
        <fullName evidence="2">Response regulatory domain-containing protein</fullName>
    </recommendedName>
</protein>
<dbReference type="Gene3D" id="3.40.50.2300">
    <property type="match status" value="1"/>
</dbReference>
<keyword evidence="1" id="KW-0597">Phosphoprotein</keyword>
<accession>X1QAE3</accession>
<sequence>MLEKMGYKVLVAKSGKETIDIYKANRNKIDMVVLDMIMPEMSGGKAYDRIKQINPNVRVLLSSGYSREGKATEILERGCNGFIQKPFSMKELSRRVREILDEA</sequence>
<feature type="domain" description="Response regulatory" evidence="2">
    <location>
        <begin position="1"/>
        <end position="100"/>
    </location>
</feature>
<dbReference type="InterPro" id="IPR050595">
    <property type="entry name" value="Bact_response_regulator"/>
</dbReference>
<dbReference type="PROSITE" id="PS50110">
    <property type="entry name" value="RESPONSE_REGULATORY"/>
    <property type="match status" value="1"/>
</dbReference>
<dbReference type="Pfam" id="PF00072">
    <property type="entry name" value="Response_reg"/>
    <property type="match status" value="1"/>
</dbReference>
<comment type="caution">
    <text evidence="3">The sequence shown here is derived from an EMBL/GenBank/DDBJ whole genome shotgun (WGS) entry which is preliminary data.</text>
</comment>
<reference evidence="3" key="1">
    <citation type="journal article" date="2014" name="Front. Microbiol.">
        <title>High frequency of phylogenetically diverse reductive dehalogenase-homologous genes in deep subseafloor sedimentary metagenomes.</title>
        <authorList>
            <person name="Kawai M."/>
            <person name="Futagami T."/>
            <person name="Toyoda A."/>
            <person name="Takaki Y."/>
            <person name="Nishi S."/>
            <person name="Hori S."/>
            <person name="Arai W."/>
            <person name="Tsubouchi T."/>
            <person name="Morono Y."/>
            <person name="Uchiyama I."/>
            <person name="Ito T."/>
            <person name="Fujiyama A."/>
            <person name="Inagaki F."/>
            <person name="Takami H."/>
        </authorList>
    </citation>
    <scope>NUCLEOTIDE SEQUENCE</scope>
    <source>
        <strain evidence="3">Expedition CK06-06</strain>
    </source>
</reference>
<dbReference type="GO" id="GO:0000160">
    <property type="term" value="P:phosphorelay signal transduction system"/>
    <property type="evidence" value="ECO:0007669"/>
    <property type="project" value="InterPro"/>
</dbReference>
<proteinExistence type="predicted"/>